<gene>
    <name evidence="3" type="ORF">NE632_13210</name>
</gene>
<organism evidence="3 4">
    <name type="scientific">Ruminococcus bicirculans</name>
    <name type="common">ex Wegman et al. 2014</name>
    <dbReference type="NCBI Taxonomy" id="1160721"/>
    <lineage>
        <taxon>Bacteria</taxon>
        <taxon>Bacillati</taxon>
        <taxon>Bacillota</taxon>
        <taxon>Clostridia</taxon>
        <taxon>Eubacteriales</taxon>
        <taxon>Oscillospiraceae</taxon>
        <taxon>Ruminococcus</taxon>
    </lineage>
</organism>
<comment type="caution">
    <text evidence="3">The sequence shown here is derived from an EMBL/GenBank/DDBJ whole genome shotgun (WGS) entry which is preliminary data.</text>
</comment>
<dbReference type="RefSeq" id="WP_256322561.1">
    <property type="nucleotide sequence ID" value="NZ_JANGCN010000046.1"/>
</dbReference>
<accession>A0AAW5KRL4</accession>
<evidence type="ECO:0000256" key="2">
    <source>
        <dbReference type="SAM" id="SignalP"/>
    </source>
</evidence>
<evidence type="ECO:0008006" key="5">
    <source>
        <dbReference type="Google" id="ProtNLM"/>
    </source>
</evidence>
<reference evidence="3" key="1">
    <citation type="submission" date="2022-06" db="EMBL/GenBank/DDBJ databases">
        <title>Isolation of gut microbiota from human fecal samples.</title>
        <authorList>
            <person name="Pamer E.G."/>
            <person name="Barat B."/>
            <person name="Waligurski E."/>
            <person name="Medina S."/>
            <person name="Paddock L."/>
            <person name="Mostad J."/>
        </authorList>
    </citation>
    <scope>NUCLEOTIDE SEQUENCE</scope>
    <source>
        <strain evidence="3">DFI.5.57</strain>
    </source>
</reference>
<feature type="chain" id="PRO_5043722689" description="Secreted protein" evidence="2">
    <location>
        <begin position="22"/>
        <end position="367"/>
    </location>
</feature>
<proteinExistence type="predicted"/>
<evidence type="ECO:0000256" key="1">
    <source>
        <dbReference type="SAM" id="MobiDB-lite"/>
    </source>
</evidence>
<evidence type="ECO:0000313" key="3">
    <source>
        <dbReference type="EMBL" id="MCQ5154252.1"/>
    </source>
</evidence>
<feature type="region of interest" description="Disordered" evidence="1">
    <location>
        <begin position="30"/>
        <end position="62"/>
    </location>
</feature>
<dbReference type="Proteomes" id="UP001206236">
    <property type="component" value="Unassembled WGS sequence"/>
</dbReference>
<name>A0AAW5KRL4_9FIRM</name>
<dbReference type="AlphaFoldDB" id="A0AAW5KRL4"/>
<feature type="signal peptide" evidence="2">
    <location>
        <begin position="1"/>
        <end position="21"/>
    </location>
</feature>
<evidence type="ECO:0000313" key="4">
    <source>
        <dbReference type="Proteomes" id="UP001206236"/>
    </source>
</evidence>
<dbReference type="PROSITE" id="PS51257">
    <property type="entry name" value="PROKAR_LIPOPROTEIN"/>
    <property type="match status" value="1"/>
</dbReference>
<protein>
    <recommendedName>
        <fullName evidence="5">Secreted protein</fullName>
    </recommendedName>
</protein>
<dbReference type="EMBL" id="JANGCN010000046">
    <property type="protein sequence ID" value="MCQ5154252.1"/>
    <property type="molecule type" value="Genomic_DNA"/>
</dbReference>
<keyword evidence="2" id="KW-0732">Signal</keyword>
<sequence length="367" mass="40339">MKNSRKTAVLLAALLSVSLCACGPVEEAADSVSETKDTTTAEAVSDTPDSVEESSQTDDSSQVEIIRDPELVCDLSEIPYTAKCTVEGNFGAEAMLSDYYGINAMINSDEPLLSIPVKYTDADFRGGVIRFEFSDKISDEQIASAVIMQFDEDSTFTKLESFVDKNGISANITTGGVYMVIDSYVYDMFNGGSVDTDRYDIENGLTIELSDFSAALELPEIGGFSAAKLEKHEITTDDFDGTRDVKIVYANLIDGKVDEKYDGLNLSLSYYQRLDKTTVDDMLDMYAKSADIRSDDNVWLDYRGIDLGGGKRGCVIAALGEDQSVNVQGIYEFSDSEYIQYNVVIPLKYVSMGEDIFDSAMSFRYAK</sequence>